<evidence type="ECO:0000313" key="2">
    <source>
        <dbReference type="Proteomes" id="UP001596043"/>
    </source>
</evidence>
<dbReference type="RefSeq" id="WP_379981940.1">
    <property type="nucleotide sequence ID" value="NZ_JBHSFV010000014.1"/>
</dbReference>
<name>A0ABV9I1U0_9FLAO</name>
<gene>
    <name evidence="1" type="ORF">ACFO3O_19415</name>
</gene>
<dbReference type="EMBL" id="JBHSFV010000014">
    <property type="protein sequence ID" value="MFC4636087.1"/>
    <property type="molecule type" value="Genomic_DNA"/>
</dbReference>
<protein>
    <submittedName>
        <fullName evidence="1">Uncharacterized protein</fullName>
    </submittedName>
</protein>
<accession>A0ABV9I1U0</accession>
<evidence type="ECO:0000313" key="1">
    <source>
        <dbReference type="EMBL" id="MFC4636087.1"/>
    </source>
</evidence>
<dbReference type="Proteomes" id="UP001596043">
    <property type="component" value="Unassembled WGS sequence"/>
</dbReference>
<reference evidence="2" key="1">
    <citation type="journal article" date="2019" name="Int. J. Syst. Evol. Microbiol.">
        <title>The Global Catalogue of Microorganisms (GCM) 10K type strain sequencing project: providing services to taxonomists for standard genome sequencing and annotation.</title>
        <authorList>
            <consortium name="The Broad Institute Genomics Platform"/>
            <consortium name="The Broad Institute Genome Sequencing Center for Infectious Disease"/>
            <person name="Wu L."/>
            <person name="Ma J."/>
        </authorList>
    </citation>
    <scope>NUCLEOTIDE SEQUENCE [LARGE SCALE GENOMIC DNA]</scope>
    <source>
        <strain evidence="2">YJ-61-S</strain>
    </source>
</reference>
<proteinExistence type="predicted"/>
<organism evidence="1 2">
    <name type="scientific">Dokdonia ponticola</name>
    <dbReference type="NCBI Taxonomy" id="2041041"/>
    <lineage>
        <taxon>Bacteria</taxon>
        <taxon>Pseudomonadati</taxon>
        <taxon>Bacteroidota</taxon>
        <taxon>Flavobacteriia</taxon>
        <taxon>Flavobacteriales</taxon>
        <taxon>Flavobacteriaceae</taxon>
        <taxon>Dokdonia</taxon>
    </lineage>
</organism>
<comment type="caution">
    <text evidence="1">The sequence shown here is derived from an EMBL/GenBank/DDBJ whole genome shotgun (WGS) entry which is preliminary data.</text>
</comment>
<keyword evidence="2" id="KW-1185">Reference proteome</keyword>
<sequence>MIVAYWDAPFGEEEILTKLFKNRIVHNHWCRFSFDDLIIIKRRINTYSIFENSVQKYKQAM</sequence>